<accession>A0A8X6HDI6</accession>
<gene>
    <name evidence="1" type="ORF">TNCT_194351</name>
</gene>
<reference evidence="1" key="1">
    <citation type="submission" date="2020-07" db="EMBL/GenBank/DDBJ databases">
        <title>Multicomponent nature underlies the extraordinary mechanical properties of spider dragline silk.</title>
        <authorList>
            <person name="Kono N."/>
            <person name="Nakamura H."/>
            <person name="Mori M."/>
            <person name="Yoshida Y."/>
            <person name="Ohtoshi R."/>
            <person name="Malay A.D."/>
            <person name="Moran D.A.P."/>
            <person name="Tomita M."/>
            <person name="Numata K."/>
            <person name="Arakawa K."/>
        </authorList>
    </citation>
    <scope>NUCLEOTIDE SEQUENCE</scope>
</reference>
<dbReference type="Proteomes" id="UP000887116">
    <property type="component" value="Unassembled WGS sequence"/>
</dbReference>
<dbReference type="AlphaFoldDB" id="A0A8X6HDI6"/>
<name>A0A8X6HDI6_TRICU</name>
<keyword evidence="2" id="KW-1185">Reference proteome</keyword>
<protein>
    <submittedName>
        <fullName evidence="1">Uncharacterized protein</fullName>
    </submittedName>
</protein>
<organism evidence="1 2">
    <name type="scientific">Trichonephila clavata</name>
    <name type="common">Joro spider</name>
    <name type="synonym">Nephila clavata</name>
    <dbReference type="NCBI Taxonomy" id="2740835"/>
    <lineage>
        <taxon>Eukaryota</taxon>
        <taxon>Metazoa</taxon>
        <taxon>Ecdysozoa</taxon>
        <taxon>Arthropoda</taxon>
        <taxon>Chelicerata</taxon>
        <taxon>Arachnida</taxon>
        <taxon>Araneae</taxon>
        <taxon>Araneomorphae</taxon>
        <taxon>Entelegynae</taxon>
        <taxon>Araneoidea</taxon>
        <taxon>Nephilidae</taxon>
        <taxon>Trichonephila</taxon>
    </lineage>
</organism>
<evidence type="ECO:0000313" key="1">
    <source>
        <dbReference type="EMBL" id="GFR20015.1"/>
    </source>
</evidence>
<proteinExistence type="predicted"/>
<evidence type="ECO:0000313" key="2">
    <source>
        <dbReference type="Proteomes" id="UP000887116"/>
    </source>
</evidence>
<comment type="caution">
    <text evidence="1">The sequence shown here is derived from an EMBL/GenBank/DDBJ whole genome shotgun (WGS) entry which is preliminary data.</text>
</comment>
<dbReference type="EMBL" id="BMAO01018007">
    <property type="protein sequence ID" value="GFR20015.1"/>
    <property type="molecule type" value="Genomic_DNA"/>
</dbReference>
<sequence>MIKIDPPSNTNLMRKGVLFAVEIKERSSKEISASPKSTPLKLYYRFSDRVMHVCRNSLYVGSSREFRVFQMDDFPSCIPDAACIRATELDCVPKLY</sequence>